<keyword evidence="3" id="KW-0472">Membrane</keyword>
<feature type="domain" description="RRM" evidence="4">
    <location>
        <begin position="144"/>
        <end position="243"/>
    </location>
</feature>
<accession>A0A0N5CKD3</accession>
<evidence type="ECO:0000256" key="3">
    <source>
        <dbReference type="SAM" id="Phobius"/>
    </source>
</evidence>
<dbReference type="OMA" id="LETDMDC"/>
<evidence type="ECO:0000256" key="1">
    <source>
        <dbReference type="PROSITE-ProRule" id="PRU00176"/>
    </source>
</evidence>
<dbReference type="Gene3D" id="3.30.70.330">
    <property type="match status" value="1"/>
</dbReference>
<keyword evidence="3" id="KW-1133">Transmembrane helix</keyword>
<organism evidence="7">
    <name type="scientific">Thelazia callipaeda</name>
    <name type="common">Oriental eyeworm</name>
    <name type="synonym">Parasitic nematode</name>
    <dbReference type="NCBI Taxonomy" id="103827"/>
    <lineage>
        <taxon>Eukaryota</taxon>
        <taxon>Metazoa</taxon>
        <taxon>Ecdysozoa</taxon>
        <taxon>Nematoda</taxon>
        <taxon>Chromadorea</taxon>
        <taxon>Rhabditida</taxon>
        <taxon>Spirurina</taxon>
        <taxon>Spiruromorpha</taxon>
        <taxon>Thelazioidea</taxon>
        <taxon>Thelaziidae</taxon>
        <taxon>Thelazia</taxon>
    </lineage>
</organism>
<dbReference type="InterPro" id="IPR012677">
    <property type="entry name" value="Nucleotide-bd_a/b_plait_sf"/>
</dbReference>
<dbReference type="OrthoDB" id="5841939at2759"/>
<dbReference type="STRING" id="103827.A0A0N5CKD3"/>
<feature type="region of interest" description="Disordered" evidence="2">
    <location>
        <begin position="266"/>
        <end position="292"/>
    </location>
</feature>
<dbReference type="InterPro" id="IPR000504">
    <property type="entry name" value="RRM_dom"/>
</dbReference>
<keyword evidence="6" id="KW-1185">Reference proteome</keyword>
<reference evidence="5 6" key="2">
    <citation type="submission" date="2018-11" db="EMBL/GenBank/DDBJ databases">
        <authorList>
            <consortium name="Pathogen Informatics"/>
        </authorList>
    </citation>
    <scope>NUCLEOTIDE SEQUENCE [LARGE SCALE GENOMIC DNA]</scope>
</reference>
<dbReference type="Proteomes" id="UP000276776">
    <property type="component" value="Unassembled WGS sequence"/>
</dbReference>
<keyword evidence="1" id="KW-0694">RNA-binding</keyword>
<evidence type="ECO:0000259" key="4">
    <source>
        <dbReference type="PROSITE" id="PS50102"/>
    </source>
</evidence>
<feature type="transmembrane region" description="Helical" evidence="3">
    <location>
        <begin position="398"/>
        <end position="419"/>
    </location>
</feature>
<dbReference type="PROSITE" id="PS50102">
    <property type="entry name" value="RRM"/>
    <property type="match status" value="1"/>
</dbReference>
<dbReference type="GO" id="GO:0003723">
    <property type="term" value="F:RNA binding"/>
    <property type="evidence" value="ECO:0007669"/>
    <property type="project" value="UniProtKB-UniRule"/>
</dbReference>
<name>A0A0N5CKD3_THECL</name>
<evidence type="ECO:0000313" key="5">
    <source>
        <dbReference type="EMBL" id="VDM95528.1"/>
    </source>
</evidence>
<sequence>MFLVWFLERKIGCKLYDFISYHLDNMTANNQEDTILKRDRRRRNRKRPRTKALRQEIREKIEIALCTNDSPIHGLFKTDSNSVVSVPFSSVIKLLSLDSDKYQKLTYQALISIGNLSKYFSVVGDSKEVLKIVLKGINPDCSATTVYVDNLPLGCEIVSLQKWASLFGTVVYVHPITERKQEGALVCTERSFQSAFIKFLDKQSPVKFIKVSYLNLQLIFHQLLRKKAARERGKRLKLKWKYKMSAIKNDVSEVWEPRALCLSNSSDIAQHESQRRSKKRRKEYGSEQDDIPRKKFKTIKSSKNDIDAAVAKYMPKAEYKREENIQKKAVDNTPVLVPVTAQSLKKTYRHVGTVTPKEFLVTKTNNSRPKRRRRRRYQVKLKAMVSHPTRYFRHLQAYFSHLFLIKHFVSHFISSFLLFRETFRKLRAAYHDLQKQQMVKLKAILKKHQIPVNIPGLSRKERKKKRGRTKVCCA</sequence>
<proteinExistence type="predicted"/>
<protein>
    <submittedName>
        <fullName evidence="7">RRM domain-containing protein</fullName>
    </submittedName>
</protein>
<gene>
    <name evidence="5" type="ORF">TCLT_LOCUS528</name>
</gene>
<dbReference type="InterPro" id="IPR035979">
    <property type="entry name" value="RBD_domain_sf"/>
</dbReference>
<evidence type="ECO:0000256" key="2">
    <source>
        <dbReference type="SAM" id="MobiDB-lite"/>
    </source>
</evidence>
<dbReference type="WBParaSite" id="TCLT_0000052701-mRNA-1">
    <property type="protein sequence ID" value="TCLT_0000052701-mRNA-1"/>
    <property type="gene ID" value="TCLT_0000052701"/>
</dbReference>
<dbReference type="EMBL" id="UYYF01000040">
    <property type="protein sequence ID" value="VDM95528.1"/>
    <property type="molecule type" value="Genomic_DNA"/>
</dbReference>
<dbReference type="AlphaFoldDB" id="A0A0N5CKD3"/>
<reference evidence="7" key="1">
    <citation type="submission" date="2017-02" db="UniProtKB">
        <authorList>
            <consortium name="WormBaseParasite"/>
        </authorList>
    </citation>
    <scope>IDENTIFICATION</scope>
</reference>
<evidence type="ECO:0000313" key="6">
    <source>
        <dbReference type="Proteomes" id="UP000276776"/>
    </source>
</evidence>
<keyword evidence="3" id="KW-0812">Transmembrane</keyword>
<dbReference type="SUPFAM" id="SSF54928">
    <property type="entry name" value="RNA-binding domain, RBD"/>
    <property type="match status" value="1"/>
</dbReference>
<evidence type="ECO:0000313" key="7">
    <source>
        <dbReference type="WBParaSite" id="TCLT_0000052701-mRNA-1"/>
    </source>
</evidence>